<dbReference type="RefSeq" id="WP_011389151.1">
    <property type="nucleotide sequence ID" value="NC_007643.1"/>
</dbReference>
<dbReference type="PATRIC" id="fig|269796.9.peg.1466"/>
<dbReference type="InterPro" id="IPR036513">
    <property type="entry name" value="STAS_dom_sf"/>
</dbReference>
<dbReference type="Gene3D" id="3.30.750.24">
    <property type="entry name" value="STAS domain"/>
    <property type="match status" value="1"/>
</dbReference>
<organism evidence="2 3">
    <name type="scientific">Rhodospirillum rubrum (strain ATCC 11170 / ATH 1.1.1 / DSM 467 / LMG 4362 / NCIMB 8255 / S1)</name>
    <dbReference type="NCBI Taxonomy" id="269796"/>
    <lineage>
        <taxon>Bacteria</taxon>
        <taxon>Pseudomonadati</taxon>
        <taxon>Pseudomonadota</taxon>
        <taxon>Alphaproteobacteria</taxon>
        <taxon>Rhodospirillales</taxon>
        <taxon>Rhodospirillaceae</taxon>
        <taxon>Rhodospirillum</taxon>
    </lineage>
</organism>
<accession>Q2RUJ7</accession>
<sequence>MGQDEIGDLGIIHLDGAQTLRTADETYSKLREEGGRYAVLEIDCLGVTEVDLSFIQMLIAARTRARSMGRTLRLAHPASGALLEALERGGFLTGIPDQATDQAFWLQPEKA</sequence>
<dbReference type="KEGG" id="rru:Rru_A1397"/>
<dbReference type="STRING" id="269796.Rru_A1397"/>
<dbReference type="CDD" id="cd07043">
    <property type="entry name" value="STAS_anti-anti-sigma_factors"/>
    <property type="match status" value="1"/>
</dbReference>
<proteinExistence type="predicted"/>
<dbReference type="PROSITE" id="PS50801">
    <property type="entry name" value="STAS"/>
    <property type="match status" value="1"/>
</dbReference>
<dbReference type="AlphaFoldDB" id="Q2RUJ7"/>
<dbReference type="Pfam" id="PF13466">
    <property type="entry name" value="STAS_2"/>
    <property type="match status" value="1"/>
</dbReference>
<dbReference type="Proteomes" id="UP000001929">
    <property type="component" value="Chromosome"/>
</dbReference>
<gene>
    <name evidence="2" type="ordered locus">Rru_A1397</name>
</gene>
<dbReference type="EnsemblBacteria" id="ABC22198">
    <property type="protein sequence ID" value="ABC22198"/>
    <property type="gene ID" value="Rru_A1397"/>
</dbReference>
<feature type="domain" description="STAS" evidence="1">
    <location>
        <begin position="1"/>
        <end position="111"/>
    </location>
</feature>
<name>Q2RUJ7_RHORT</name>
<dbReference type="InterPro" id="IPR002645">
    <property type="entry name" value="STAS_dom"/>
</dbReference>
<dbReference type="DNASU" id="3834812"/>
<reference evidence="2 3" key="1">
    <citation type="journal article" date="2011" name="Stand. Genomic Sci.">
        <title>Complete genome sequence of Rhodospirillum rubrum type strain (S1).</title>
        <authorList>
            <person name="Munk A.C."/>
            <person name="Copeland A."/>
            <person name="Lucas S."/>
            <person name="Lapidus A."/>
            <person name="Del Rio T.G."/>
            <person name="Barry K."/>
            <person name="Detter J.C."/>
            <person name="Hammon N."/>
            <person name="Israni S."/>
            <person name="Pitluck S."/>
            <person name="Brettin T."/>
            <person name="Bruce D."/>
            <person name="Han C."/>
            <person name="Tapia R."/>
            <person name="Gilna P."/>
            <person name="Schmutz J."/>
            <person name="Larimer F."/>
            <person name="Land M."/>
            <person name="Kyrpides N.C."/>
            <person name="Mavromatis K."/>
            <person name="Richardson P."/>
            <person name="Rohde M."/>
            <person name="Goker M."/>
            <person name="Klenk H.P."/>
            <person name="Zhang Y."/>
            <person name="Roberts G.P."/>
            <person name="Reslewic S."/>
            <person name="Schwartz D.C."/>
        </authorList>
    </citation>
    <scope>NUCLEOTIDE SEQUENCE [LARGE SCALE GENOMIC DNA]</scope>
    <source>
        <strain evidence="3">ATCC 11170 / ATH 1.1.1 / DSM 467 / LMG 4362 / NCIMB 8255 / S1</strain>
    </source>
</reference>
<evidence type="ECO:0000259" key="1">
    <source>
        <dbReference type="PROSITE" id="PS50801"/>
    </source>
</evidence>
<dbReference type="HOGENOM" id="CLU_174036_0_0_5"/>
<protein>
    <submittedName>
        <fullName evidence="2">Sulfate transporter/antisigma-factor antagonist STAS</fullName>
    </submittedName>
</protein>
<dbReference type="EMBL" id="CP000230">
    <property type="protein sequence ID" value="ABC22198.1"/>
    <property type="molecule type" value="Genomic_DNA"/>
</dbReference>
<evidence type="ECO:0000313" key="3">
    <source>
        <dbReference type="Proteomes" id="UP000001929"/>
    </source>
</evidence>
<dbReference type="SUPFAM" id="SSF52091">
    <property type="entry name" value="SpoIIaa-like"/>
    <property type="match status" value="1"/>
</dbReference>
<evidence type="ECO:0000313" key="2">
    <source>
        <dbReference type="EMBL" id="ABC22198.1"/>
    </source>
</evidence>
<dbReference type="eggNOG" id="ENOG5031AND">
    <property type="taxonomic scope" value="Bacteria"/>
</dbReference>
<keyword evidence="3" id="KW-1185">Reference proteome</keyword>
<dbReference type="InterPro" id="IPR058548">
    <property type="entry name" value="MlaB-like_STAS"/>
</dbReference>